<dbReference type="AlphaFoldDB" id="A0NN74"/>
<dbReference type="PANTHER" id="PTHR35841">
    <property type="entry name" value="PHOSPHONATES-BINDING PERIPLASMIC PROTEIN"/>
    <property type="match status" value="1"/>
</dbReference>
<reference evidence="1 2" key="1">
    <citation type="submission" date="2006-05" db="EMBL/GenBank/DDBJ databases">
        <authorList>
            <person name="King G."/>
            <person name="Ferriera S."/>
            <person name="Johnson J."/>
            <person name="Kravitz S."/>
            <person name="Beeson K."/>
            <person name="Sutton G."/>
            <person name="Rogers Y.-H."/>
            <person name="Friedman R."/>
            <person name="Frazier M."/>
            <person name="Venter J.C."/>
        </authorList>
    </citation>
    <scope>NUCLEOTIDE SEQUENCE [LARGE SCALE GENOMIC DNA]</scope>
    <source>
        <strain evidence="2">ATCC 25650 / DSM 13394 / JCM 20685 / NBRC 16684 / NCIMB 2208 / IAM 12614 / B1</strain>
    </source>
</reference>
<comment type="caution">
    <text evidence="1">The sequence shown here is derived from an EMBL/GenBank/DDBJ whole genome shotgun (WGS) entry which is preliminary data.</text>
</comment>
<evidence type="ECO:0000313" key="1">
    <source>
        <dbReference type="EMBL" id="EAV45605.1"/>
    </source>
</evidence>
<dbReference type="eggNOG" id="COG3221">
    <property type="taxonomic scope" value="Bacteria"/>
</dbReference>
<evidence type="ECO:0008006" key="3">
    <source>
        <dbReference type="Google" id="ProtNLM"/>
    </source>
</evidence>
<gene>
    <name evidence="1" type="ORF">SIAM614_23337</name>
</gene>
<protein>
    <recommendedName>
        <fullName evidence="3">Phosphate ABC transporter substrate-binding protein</fullName>
    </recommendedName>
</protein>
<evidence type="ECO:0000313" key="2">
    <source>
        <dbReference type="Proteomes" id="UP000004848"/>
    </source>
</evidence>
<dbReference type="SUPFAM" id="SSF53850">
    <property type="entry name" value="Periplasmic binding protein-like II"/>
    <property type="match status" value="1"/>
</dbReference>
<organism evidence="1 2">
    <name type="scientific">Roseibium aggregatum (strain ATCC 25650 / DSM 13394 / JCM 20685 / NBRC 16684 / NCIMB 2208 / IAM 12614 / B1)</name>
    <name type="common">Stappia aggregata</name>
    <dbReference type="NCBI Taxonomy" id="384765"/>
    <lineage>
        <taxon>Bacteria</taxon>
        <taxon>Pseudomonadati</taxon>
        <taxon>Pseudomonadota</taxon>
        <taxon>Alphaproteobacteria</taxon>
        <taxon>Hyphomicrobiales</taxon>
        <taxon>Stappiaceae</taxon>
        <taxon>Roseibium</taxon>
    </lineage>
</organism>
<dbReference type="Pfam" id="PF12974">
    <property type="entry name" value="Phosphonate-bd"/>
    <property type="match status" value="1"/>
</dbReference>
<dbReference type="Gene3D" id="3.40.190.10">
    <property type="entry name" value="Periplasmic binding protein-like II"/>
    <property type="match status" value="1"/>
</dbReference>
<dbReference type="OrthoDB" id="7353682at2"/>
<dbReference type="EMBL" id="AAUW01000002">
    <property type="protein sequence ID" value="EAV45605.1"/>
    <property type="molecule type" value="Genomic_DNA"/>
</dbReference>
<name>A0NN74_ROSAI</name>
<dbReference type="Proteomes" id="UP000004848">
    <property type="component" value="Unassembled WGS sequence"/>
</dbReference>
<proteinExistence type="predicted"/>
<accession>A0NN74</accession>
<sequence length="263" mass="28349">MYDWPEVHAATQDLESALQSALCHALNLTDRDIRPWPEGRDLADAWTDPDLLLSQTCGYPLTHALSGKVRLVGTPHYDAEGCDGPRYCSQLIVKRDSAHQNLEDLRGKRAVFNGPDSQSGMNAFRHAVAQLENGGCFFSGVGESGSHLDSLKAVADGKADIASIDAVCWALVCREVPDLARQLRPLARTASAPGLPLITSCQFSDAELGLITEAVAGVFTAPEAQESRERLGIHGFSNLSSDDYAVILKMEAEATERGYPVLA</sequence>
<dbReference type="PANTHER" id="PTHR35841:SF1">
    <property type="entry name" value="PHOSPHONATES-BINDING PERIPLASMIC PROTEIN"/>
    <property type="match status" value="1"/>
</dbReference>